<gene>
    <name evidence="3" type="ORF">QJS10_CPB11g01117</name>
</gene>
<evidence type="ECO:0000256" key="1">
    <source>
        <dbReference type="SAM" id="MobiDB-lite"/>
    </source>
</evidence>
<dbReference type="InterPro" id="IPR007493">
    <property type="entry name" value="DUF538"/>
</dbReference>
<dbReference type="AlphaFoldDB" id="A0AAV9DR19"/>
<reference evidence="3" key="2">
    <citation type="submission" date="2023-06" db="EMBL/GenBank/DDBJ databases">
        <authorList>
            <person name="Ma L."/>
            <person name="Liu K.-W."/>
            <person name="Li Z."/>
            <person name="Hsiao Y.-Y."/>
            <person name="Qi Y."/>
            <person name="Fu T."/>
            <person name="Tang G."/>
            <person name="Zhang D."/>
            <person name="Sun W.-H."/>
            <person name="Liu D.-K."/>
            <person name="Li Y."/>
            <person name="Chen G.-Z."/>
            <person name="Liu X.-D."/>
            <person name="Liao X.-Y."/>
            <person name="Jiang Y.-T."/>
            <person name="Yu X."/>
            <person name="Hao Y."/>
            <person name="Huang J."/>
            <person name="Zhao X.-W."/>
            <person name="Ke S."/>
            <person name="Chen Y.-Y."/>
            <person name="Wu W.-L."/>
            <person name="Hsu J.-L."/>
            <person name="Lin Y.-F."/>
            <person name="Huang M.-D."/>
            <person name="Li C.-Y."/>
            <person name="Huang L."/>
            <person name="Wang Z.-W."/>
            <person name="Zhao X."/>
            <person name="Zhong W.-Y."/>
            <person name="Peng D.-H."/>
            <person name="Ahmad S."/>
            <person name="Lan S."/>
            <person name="Zhang J.-S."/>
            <person name="Tsai W.-C."/>
            <person name="Van De Peer Y."/>
            <person name="Liu Z.-J."/>
        </authorList>
    </citation>
    <scope>NUCLEOTIDE SEQUENCE</scope>
    <source>
        <strain evidence="3">CP</strain>
        <tissue evidence="3">Leaves</tissue>
    </source>
</reference>
<dbReference type="Gene3D" id="2.30.240.10">
    <property type="entry name" value="At5g01610-like"/>
    <property type="match status" value="1"/>
</dbReference>
<protein>
    <recommendedName>
        <fullName evidence="5">DUF538 family protein</fullName>
    </recommendedName>
</protein>
<evidence type="ECO:0000313" key="4">
    <source>
        <dbReference type="Proteomes" id="UP001180020"/>
    </source>
</evidence>
<feature type="signal peptide" evidence="2">
    <location>
        <begin position="1"/>
        <end position="22"/>
    </location>
</feature>
<keyword evidence="4" id="KW-1185">Reference proteome</keyword>
<keyword evidence="2" id="KW-0732">Signal</keyword>
<dbReference type="EMBL" id="JAUJYO010000011">
    <property type="protein sequence ID" value="KAK1303672.1"/>
    <property type="molecule type" value="Genomic_DNA"/>
</dbReference>
<dbReference type="SUPFAM" id="SSF141562">
    <property type="entry name" value="At5g01610-like"/>
    <property type="match status" value="1"/>
</dbReference>
<feature type="region of interest" description="Disordered" evidence="1">
    <location>
        <begin position="139"/>
        <end position="182"/>
    </location>
</feature>
<comment type="caution">
    <text evidence="3">The sequence shown here is derived from an EMBL/GenBank/DDBJ whole genome shotgun (WGS) entry which is preliminary data.</text>
</comment>
<sequence>MAKPTTHSFLLCLLLLLSTTHSAVIHDVLVSHGLPPGLLPKGVKSFFLDETTGLLEVFLDGPCLVKYDNLVHFDRVVTGNISNHGEFKGVEGLSQEELFLWFPIKKFVVGEPYEGMVLIDIGMAQKQVSISLFEDPPDCQPSDDGLGFPEKNANNSLNYYPTEGVNVKAGSGRKEKGFEDQR</sequence>
<accession>A0AAV9DR19</accession>
<dbReference type="PANTHER" id="PTHR31676">
    <property type="entry name" value="T31J12.3 PROTEIN-RELATED"/>
    <property type="match status" value="1"/>
</dbReference>
<evidence type="ECO:0000256" key="2">
    <source>
        <dbReference type="SAM" id="SignalP"/>
    </source>
</evidence>
<proteinExistence type="predicted"/>
<reference evidence="3" key="1">
    <citation type="journal article" date="2023" name="Nat. Commun.">
        <title>Diploid and tetraploid genomes of Acorus and the evolution of monocots.</title>
        <authorList>
            <person name="Ma L."/>
            <person name="Liu K.W."/>
            <person name="Li Z."/>
            <person name="Hsiao Y.Y."/>
            <person name="Qi Y."/>
            <person name="Fu T."/>
            <person name="Tang G.D."/>
            <person name="Zhang D."/>
            <person name="Sun W.H."/>
            <person name="Liu D.K."/>
            <person name="Li Y."/>
            <person name="Chen G.Z."/>
            <person name="Liu X.D."/>
            <person name="Liao X.Y."/>
            <person name="Jiang Y.T."/>
            <person name="Yu X."/>
            <person name="Hao Y."/>
            <person name="Huang J."/>
            <person name="Zhao X.W."/>
            <person name="Ke S."/>
            <person name="Chen Y.Y."/>
            <person name="Wu W.L."/>
            <person name="Hsu J.L."/>
            <person name="Lin Y.F."/>
            <person name="Huang M.D."/>
            <person name="Li C.Y."/>
            <person name="Huang L."/>
            <person name="Wang Z.W."/>
            <person name="Zhao X."/>
            <person name="Zhong W.Y."/>
            <person name="Peng D.H."/>
            <person name="Ahmad S."/>
            <person name="Lan S."/>
            <person name="Zhang J.S."/>
            <person name="Tsai W.C."/>
            <person name="Van de Peer Y."/>
            <person name="Liu Z.J."/>
        </authorList>
    </citation>
    <scope>NUCLEOTIDE SEQUENCE</scope>
    <source>
        <strain evidence="3">CP</strain>
    </source>
</reference>
<dbReference type="PANTHER" id="PTHR31676:SF151">
    <property type="entry name" value="DUF538 FAMILY PROTEIN"/>
    <property type="match status" value="1"/>
</dbReference>
<dbReference type="Proteomes" id="UP001180020">
    <property type="component" value="Unassembled WGS sequence"/>
</dbReference>
<dbReference type="Pfam" id="PF04398">
    <property type="entry name" value="DUF538"/>
    <property type="match status" value="1"/>
</dbReference>
<dbReference type="InterPro" id="IPR036758">
    <property type="entry name" value="At5g01610-like"/>
</dbReference>
<evidence type="ECO:0008006" key="5">
    <source>
        <dbReference type="Google" id="ProtNLM"/>
    </source>
</evidence>
<name>A0AAV9DR19_ACOCL</name>
<feature type="chain" id="PRO_5043877523" description="DUF538 family protein" evidence="2">
    <location>
        <begin position="23"/>
        <end position="182"/>
    </location>
</feature>
<organism evidence="3 4">
    <name type="scientific">Acorus calamus</name>
    <name type="common">Sweet flag</name>
    <dbReference type="NCBI Taxonomy" id="4465"/>
    <lineage>
        <taxon>Eukaryota</taxon>
        <taxon>Viridiplantae</taxon>
        <taxon>Streptophyta</taxon>
        <taxon>Embryophyta</taxon>
        <taxon>Tracheophyta</taxon>
        <taxon>Spermatophyta</taxon>
        <taxon>Magnoliopsida</taxon>
        <taxon>Liliopsida</taxon>
        <taxon>Acoraceae</taxon>
        <taxon>Acorus</taxon>
    </lineage>
</organism>
<feature type="compositionally biased region" description="Basic and acidic residues" evidence="1">
    <location>
        <begin position="172"/>
        <end position="182"/>
    </location>
</feature>
<evidence type="ECO:0000313" key="3">
    <source>
        <dbReference type="EMBL" id="KAK1303672.1"/>
    </source>
</evidence>